<keyword evidence="1" id="KW-0802">TPR repeat</keyword>
<evidence type="ECO:0000313" key="2">
    <source>
        <dbReference type="EMBL" id="MBB6353135.1"/>
    </source>
</evidence>
<organism evidence="2 3">
    <name type="scientific">Aminobacter aganoensis</name>
    <dbReference type="NCBI Taxonomy" id="83264"/>
    <lineage>
        <taxon>Bacteria</taxon>
        <taxon>Pseudomonadati</taxon>
        <taxon>Pseudomonadota</taxon>
        <taxon>Alphaproteobacteria</taxon>
        <taxon>Hyphomicrobiales</taxon>
        <taxon>Phyllobacteriaceae</taxon>
        <taxon>Aminobacter</taxon>
    </lineage>
</organism>
<dbReference type="Proteomes" id="UP000536262">
    <property type="component" value="Unassembled WGS sequence"/>
</dbReference>
<comment type="caution">
    <text evidence="2">The sequence shown here is derived from an EMBL/GenBank/DDBJ whole genome shotgun (WGS) entry which is preliminary data.</text>
</comment>
<sequence length="124" mass="13965">MITSRLSGASIKPWLLDPDNGALYWGFALTTHLRGDDLAVVERWFAEAENRLPNVAELLTDHGRILEEHDQPERALTYFKRSLVINPNLEATHSGIAFAARKLGDKELEEFHTKQSINLKGNAN</sequence>
<dbReference type="SUPFAM" id="SSF48452">
    <property type="entry name" value="TPR-like"/>
    <property type="match status" value="1"/>
</dbReference>
<dbReference type="PROSITE" id="PS50005">
    <property type="entry name" value="TPR"/>
    <property type="match status" value="1"/>
</dbReference>
<accession>A0A7X0F4Y8</accession>
<dbReference type="AlphaFoldDB" id="A0A7X0F4Y8"/>
<keyword evidence="3" id="KW-1185">Reference proteome</keyword>
<proteinExistence type="predicted"/>
<gene>
    <name evidence="2" type="ORF">GGR00_000903</name>
</gene>
<feature type="repeat" description="TPR" evidence="1">
    <location>
        <begin position="56"/>
        <end position="89"/>
    </location>
</feature>
<evidence type="ECO:0000256" key="1">
    <source>
        <dbReference type="PROSITE-ProRule" id="PRU00339"/>
    </source>
</evidence>
<dbReference type="EMBL" id="JACHOU010000002">
    <property type="protein sequence ID" value="MBB6353135.1"/>
    <property type="molecule type" value="Genomic_DNA"/>
</dbReference>
<name>A0A7X0F4Y8_9HYPH</name>
<dbReference type="Gene3D" id="1.25.40.10">
    <property type="entry name" value="Tetratricopeptide repeat domain"/>
    <property type="match status" value="1"/>
</dbReference>
<dbReference type="InterPro" id="IPR019734">
    <property type="entry name" value="TPR_rpt"/>
</dbReference>
<dbReference type="InterPro" id="IPR011990">
    <property type="entry name" value="TPR-like_helical_dom_sf"/>
</dbReference>
<protein>
    <submittedName>
        <fullName evidence="2">Tetratricopeptide (TPR) repeat protein</fullName>
    </submittedName>
</protein>
<reference evidence="2 3" key="1">
    <citation type="submission" date="2020-08" db="EMBL/GenBank/DDBJ databases">
        <title>Genomic Encyclopedia of Type Strains, Phase IV (KMG-IV): sequencing the most valuable type-strain genomes for metagenomic binning, comparative biology and taxonomic classification.</title>
        <authorList>
            <person name="Goeker M."/>
        </authorList>
    </citation>
    <scope>NUCLEOTIDE SEQUENCE [LARGE SCALE GENOMIC DNA]</scope>
    <source>
        <strain evidence="2 3">DSM 7051</strain>
    </source>
</reference>
<dbReference type="RefSeq" id="WP_184698240.1">
    <property type="nucleotide sequence ID" value="NZ_BAABEG010000001.1"/>
</dbReference>
<evidence type="ECO:0000313" key="3">
    <source>
        <dbReference type="Proteomes" id="UP000536262"/>
    </source>
</evidence>